<dbReference type="STRING" id="1802128.A3H64_00810"/>
<reference evidence="1 2" key="1">
    <citation type="journal article" date="2016" name="Nat. Commun.">
        <title>Thousands of microbial genomes shed light on interconnected biogeochemical processes in an aquifer system.</title>
        <authorList>
            <person name="Anantharaman K."/>
            <person name="Brown C.T."/>
            <person name="Hug L.A."/>
            <person name="Sharon I."/>
            <person name="Castelle C.J."/>
            <person name="Probst A.J."/>
            <person name="Thomas B.C."/>
            <person name="Singh A."/>
            <person name="Wilkins M.J."/>
            <person name="Karaoz U."/>
            <person name="Brodie E.L."/>
            <person name="Williams K.H."/>
            <person name="Hubbard S.S."/>
            <person name="Banfield J.F."/>
        </authorList>
    </citation>
    <scope>NUCLEOTIDE SEQUENCE [LARGE SCALE GENOMIC DNA]</scope>
</reference>
<dbReference type="EMBL" id="MHNY01000038">
    <property type="protein sequence ID" value="OGZ54824.1"/>
    <property type="molecule type" value="Genomic_DNA"/>
</dbReference>
<proteinExistence type="predicted"/>
<evidence type="ECO:0000313" key="2">
    <source>
        <dbReference type="Proteomes" id="UP000178186"/>
    </source>
</evidence>
<comment type="caution">
    <text evidence="1">The sequence shown here is derived from an EMBL/GenBank/DDBJ whole genome shotgun (WGS) entry which is preliminary data.</text>
</comment>
<dbReference type="AlphaFoldDB" id="A0A1G2GX92"/>
<sequence>MTKEIIMFAKLGDYLDEHNIQRPTRYVSASGEEFVVLPAKEYSLLTGIDIEALPTMESFDTVSSVPEEIKEDYKEIGSASVLATISLEEEFNIDRLPL</sequence>
<accession>A0A1G2GX92</accession>
<evidence type="ECO:0000313" key="1">
    <source>
        <dbReference type="EMBL" id="OGZ54824.1"/>
    </source>
</evidence>
<name>A0A1G2GX92_9BACT</name>
<protein>
    <submittedName>
        <fullName evidence="1">Uncharacterized protein</fullName>
    </submittedName>
</protein>
<dbReference type="Proteomes" id="UP000178186">
    <property type="component" value="Unassembled WGS sequence"/>
</dbReference>
<gene>
    <name evidence="1" type="ORF">A3H64_00810</name>
</gene>
<organism evidence="1 2">
    <name type="scientific">Candidatus Ryanbacteria bacterium RIFCSPLOWO2_02_FULL_45_11c</name>
    <dbReference type="NCBI Taxonomy" id="1802128"/>
    <lineage>
        <taxon>Bacteria</taxon>
        <taxon>Candidatus Ryaniibacteriota</taxon>
    </lineage>
</organism>